<evidence type="ECO:0000256" key="1">
    <source>
        <dbReference type="SAM" id="MobiDB-lite"/>
    </source>
</evidence>
<feature type="compositionally biased region" description="Low complexity" evidence="1">
    <location>
        <begin position="400"/>
        <end position="413"/>
    </location>
</feature>
<feature type="region of interest" description="Disordered" evidence="1">
    <location>
        <begin position="245"/>
        <end position="344"/>
    </location>
</feature>
<evidence type="ECO:0000313" key="3">
    <source>
        <dbReference type="Proteomes" id="UP000694910"/>
    </source>
</evidence>
<feature type="signal peptide" evidence="2">
    <location>
        <begin position="1"/>
        <end position="30"/>
    </location>
</feature>
<feature type="compositionally biased region" description="Low complexity" evidence="1">
    <location>
        <begin position="517"/>
        <end position="533"/>
    </location>
</feature>
<evidence type="ECO:0000256" key="2">
    <source>
        <dbReference type="SAM" id="SignalP"/>
    </source>
</evidence>
<protein>
    <submittedName>
        <fullName evidence="4">Mucin-20</fullName>
    </submittedName>
</protein>
<feature type="compositionally biased region" description="Low complexity" evidence="1">
    <location>
        <begin position="490"/>
        <end position="502"/>
    </location>
</feature>
<sequence>MMAGAPARMGFLWSLALPLFFCCWVAGAFGSTAGPSTSGPGPLVTMNHTEVPAVTPALRTSSEGAFQTTDLGETSVPSHVPLETQILSTQTSERTLIPGSTISEAETGETKAIFLATETRALTKITPSKFMVVITTPVETSATSDNPTGRTGMTAVQTVIGSDLLRAAVDTLCSDDSSEEAKRITPDVLTLARAPAEAEALALKDSAFSASSVPATTTSQALVPDTTAPAKALVASANTDIEVTSGSDIEIETTATIPGTSDVDHSPTGGKALSTPEMSALPNSTEAKSHLTEPTTSAETLSTAGATESATPDTTVETPFTANSTTEGATTAAKATSPSGTLATVSMNPWEEISVLSADTTSHTEVSGALTMSTEAGSTVGKVTSPATVYSLSEAATIKSSTPRETSTTDSTTNGPIPISSLSEAATIKSSTRSETSTTDSTTNASIPISCLSEVATVKTSTPSETSTTDSTTNGPVPISSLSEVATVKSSTPSETSTTDSTINGPIPISNLSEVATIMSSTPSETSTTDSTTNVPIPISRSPLSSVHLTTAYSSQETNITLAKNTASAKTLKTASTARGKPPTAMPPTAQTRWTTEVTAGGDGGFLLLRLSVASPEDLTDPRVAERLMQQLRRALQAHTPPSQVSLLRVRRG</sequence>
<proteinExistence type="predicted"/>
<feature type="compositionally biased region" description="Polar residues" evidence="1">
    <location>
        <begin position="245"/>
        <end position="259"/>
    </location>
</feature>
<dbReference type="PANTHER" id="PTHR37358:SF1">
    <property type="entry name" value="MUCIN-20"/>
    <property type="match status" value="1"/>
</dbReference>
<evidence type="ECO:0000313" key="4">
    <source>
        <dbReference type="RefSeq" id="XP_004424853.1"/>
    </source>
</evidence>
<accession>A0ABM0HDL5</accession>
<feature type="compositionally biased region" description="Low complexity" evidence="1">
    <location>
        <begin position="427"/>
        <end position="446"/>
    </location>
</feature>
<organism evidence="3 4">
    <name type="scientific">Ceratotherium simum simum</name>
    <name type="common">Southern white rhinoceros</name>
    <dbReference type="NCBI Taxonomy" id="73337"/>
    <lineage>
        <taxon>Eukaryota</taxon>
        <taxon>Metazoa</taxon>
        <taxon>Chordata</taxon>
        <taxon>Craniata</taxon>
        <taxon>Vertebrata</taxon>
        <taxon>Euteleostomi</taxon>
        <taxon>Mammalia</taxon>
        <taxon>Eutheria</taxon>
        <taxon>Laurasiatheria</taxon>
        <taxon>Perissodactyla</taxon>
        <taxon>Rhinocerotidae</taxon>
        <taxon>Ceratotherium</taxon>
    </lineage>
</organism>
<gene>
    <name evidence="4" type="primary">LOC101404703</name>
</gene>
<dbReference type="RefSeq" id="XP_004424853.1">
    <property type="nucleotide sequence ID" value="XM_004424796.2"/>
</dbReference>
<feature type="region of interest" description="Disordered" evidence="1">
    <location>
        <begin position="396"/>
        <end position="539"/>
    </location>
</feature>
<keyword evidence="2" id="KW-0732">Signal</keyword>
<dbReference type="Proteomes" id="UP000694910">
    <property type="component" value="Unplaced"/>
</dbReference>
<dbReference type="GeneID" id="101404703"/>
<dbReference type="InterPro" id="IPR034551">
    <property type="entry name" value="MUC20"/>
</dbReference>
<dbReference type="PANTHER" id="PTHR37358">
    <property type="entry name" value="MUCIN-20"/>
    <property type="match status" value="1"/>
</dbReference>
<feature type="compositionally biased region" description="Polar residues" evidence="1">
    <location>
        <begin position="281"/>
        <end position="324"/>
    </location>
</feature>
<feature type="compositionally biased region" description="Low complexity" evidence="1">
    <location>
        <begin position="325"/>
        <end position="336"/>
    </location>
</feature>
<name>A0ABM0HDL5_CERSS</name>
<reference evidence="4" key="1">
    <citation type="submission" date="2025-08" db="UniProtKB">
        <authorList>
            <consortium name="RefSeq"/>
        </authorList>
    </citation>
    <scope>IDENTIFICATION</scope>
</reference>
<feature type="compositionally biased region" description="Low complexity" evidence="1">
    <location>
        <begin position="457"/>
        <end position="473"/>
    </location>
</feature>
<feature type="chain" id="PRO_5045310181" evidence="2">
    <location>
        <begin position="31"/>
        <end position="653"/>
    </location>
</feature>
<keyword evidence="3" id="KW-1185">Reference proteome</keyword>